<sequence>MNYAPVSTGPNSNDFAGKGASFNAGQSSMETGSTSESDNQERPKAESSTKTINIVGPVNTVDYSNDPLMPDLEDVGVFDDAYDDRDEGAEADYNNLEIVISVSPIPFIRIHKDHLKEHIIGEMEPKKVTQALDNESWVEAMQEELLQFKLLNVWTLVDLPLEKRAIRTKWVYRNKRDQRGIVVRNKATLVAQGHIQEESIDYDEVFAPVHVSQPPGFVDPKFPDRVYMVEKALYGLHQAPRAWYETLSTYLLDNGFRRGTIDKTLFIKKIKDDILLVQVYVDDIIFGSTKRSLSTELEQLMHKRFQMSFMGELTFFLGLQVEQRKEGIFLSQDKYVSDILKKFGFSSVKSASTPMERHKPLSKDATGTDVDVHLYGSMIGSLMYLTSFRPDIMFFVCACSRFQVQPKVSHMHAVKIIFRYLKGQPTLGLWYPKDSPLELIVYSDSDYAGASLDRKSTIGGSQFLGSRLISWQCKKQTIVANFTTEAEYIAASNCCGQVLWLQNQLLDYGYNFMQIKIHVDNESAICVVKKHVYHSKTKHIEIRHHFIRDSYEKRLIEMVKIHTDYNVPDLHTKAFDVTRFQFLVTSIGLELKGYLINDGYADLVQHVGAGQTATSKELSNLLMAGSLSKTTLLTKLVKTVNDEVRIQALVDGKRVNIKESSIRRILRLDNVEVPKPHHGTSSATLWHLPSFVSLQIRNSISQAEHNLPSPSHDPLPGGEDSLKLKELMDFCTNLSNKVLDLESEVIDIKSTYKAMIEKLESRVEMLKEENRVLKELKGVHSTVDSDEPVMEKEESSKQGRKIADIDVDVEINLEKAQAEAYNLDLDHQEKVLSMLDDNDEEPVDVEEVLEVVKAVKLITEVITTAGVDVNAASVQDTPITVAEATKVIVPRKKRGVIIQDPEETTTTITVQPKVQAKNKEKAILIEEPKPLKRKMKIDLDEEVARQLEAELNADINWNAMIEQVKRSEKLTDAVMKYQALKKKPLTEAQARRNMIVYLKNMAGYKMNYFKGMSYDEIRPLFEKHYNYNRSFLNEIPIIDYKIYTERNRPYFKIIRADGNHSLFLSFSTMLKNFDREDLESFWNIVRERFAKTEPKNYSNDFLLNTLKIMFEKPNVEANV</sequence>
<dbReference type="CDD" id="cd09272">
    <property type="entry name" value="RNase_HI_RT_Ty1"/>
    <property type="match status" value="1"/>
</dbReference>
<name>A0A6L2NHD5_TANCI</name>
<dbReference type="PANTHER" id="PTHR11439:SF495">
    <property type="entry name" value="REVERSE TRANSCRIPTASE, RNA-DEPENDENT DNA POLYMERASE-RELATED"/>
    <property type="match status" value="1"/>
</dbReference>
<keyword evidence="1" id="KW-0175">Coiled coil</keyword>
<proteinExistence type="predicted"/>
<evidence type="ECO:0000256" key="1">
    <source>
        <dbReference type="SAM" id="Coils"/>
    </source>
</evidence>
<dbReference type="InterPro" id="IPR043502">
    <property type="entry name" value="DNA/RNA_pol_sf"/>
</dbReference>
<evidence type="ECO:0000256" key="2">
    <source>
        <dbReference type="SAM" id="MobiDB-lite"/>
    </source>
</evidence>
<feature type="coiled-coil region" evidence="1">
    <location>
        <begin position="749"/>
        <end position="776"/>
    </location>
</feature>
<reference evidence="4" key="1">
    <citation type="journal article" date="2019" name="Sci. Rep.">
        <title>Draft genome of Tanacetum cinerariifolium, the natural source of mosquito coil.</title>
        <authorList>
            <person name="Yamashiro T."/>
            <person name="Shiraishi A."/>
            <person name="Satake H."/>
            <person name="Nakayama K."/>
        </authorList>
    </citation>
    <scope>NUCLEOTIDE SEQUENCE</scope>
</reference>
<protein>
    <submittedName>
        <fullName evidence="4">Putative ribonuclease H-like domain-containing protein</fullName>
    </submittedName>
</protein>
<dbReference type="AlphaFoldDB" id="A0A6L2NHD5"/>
<organism evidence="4">
    <name type="scientific">Tanacetum cinerariifolium</name>
    <name type="common">Dalmatian daisy</name>
    <name type="synonym">Chrysanthemum cinerariifolium</name>
    <dbReference type="NCBI Taxonomy" id="118510"/>
    <lineage>
        <taxon>Eukaryota</taxon>
        <taxon>Viridiplantae</taxon>
        <taxon>Streptophyta</taxon>
        <taxon>Embryophyta</taxon>
        <taxon>Tracheophyta</taxon>
        <taxon>Spermatophyta</taxon>
        <taxon>Magnoliopsida</taxon>
        <taxon>eudicotyledons</taxon>
        <taxon>Gunneridae</taxon>
        <taxon>Pentapetalae</taxon>
        <taxon>asterids</taxon>
        <taxon>campanulids</taxon>
        <taxon>Asterales</taxon>
        <taxon>Asteraceae</taxon>
        <taxon>Asteroideae</taxon>
        <taxon>Anthemideae</taxon>
        <taxon>Anthemidinae</taxon>
        <taxon>Tanacetum</taxon>
    </lineage>
</organism>
<feature type="compositionally biased region" description="Polar residues" evidence="2">
    <location>
        <begin position="23"/>
        <end position="37"/>
    </location>
</feature>
<evidence type="ECO:0000313" key="4">
    <source>
        <dbReference type="EMBL" id="GEU85440.1"/>
    </source>
</evidence>
<gene>
    <name evidence="4" type="ORF">Tci_057418</name>
</gene>
<accession>A0A6L2NHD5</accession>
<dbReference type="PANTHER" id="PTHR11439">
    <property type="entry name" value="GAG-POL-RELATED RETROTRANSPOSON"/>
    <property type="match status" value="1"/>
</dbReference>
<feature type="region of interest" description="Disordered" evidence="2">
    <location>
        <begin position="1"/>
        <end position="50"/>
    </location>
</feature>
<feature type="domain" description="Reverse transcriptase Ty1/copia-type" evidence="3">
    <location>
        <begin position="209"/>
        <end position="356"/>
    </location>
</feature>
<dbReference type="Pfam" id="PF07727">
    <property type="entry name" value="RVT_2"/>
    <property type="match status" value="1"/>
</dbReference>
<dbReference type="SUPFAM" id="SSF56672">
    <property type="entry name" value="DNA/RNA polymerases"/>
    <property type="match status" value="1"/>
</dbReference>
<comment type="caution">
    <text evidence="4">The sequence shown here is derived from an EMBL/GenBank/DDBJ whole genome shotgun (WGS) entry which is preliminary data.</text>
</comment>
<dbReference type="EMBL" id="BKCJ010009110">
    <property type="protein sequence ID" value="GEU85440.1"/>
    <property type="molecule type" value="Genomic_DNA"/>
</dbReference>
<dbReference type="InterPro" id="IPR013103">
    <property type="entry name" value="RVT_2"/>
</dbReference>
<evidence type="ECO:0000259" key="3">
    <source>
        <dbReference type="Pfam" id="PF07727"/>
    </source>
</evidence>